<gene>
    <name evidence="3" type="ORF">N7530_002189</name>
</gene>
<dbReference type="PANTHER" id="PTHR11895">
    <property type="entry name" value="TRANSAMIDASE"/>
    <property type="match status" value="1"/>
</dbReference>
<protein>
    <submittedName>
        <fullName evidence="3">Amidase</fullName>
    </submittedName>
</protein>
<evidence type="ECO:0000256" key="1">
    <source>
        <dbReference type="SAM" id="MobiDB-lite"/>
    </source>
</evidence>
<evidence type="ECO:0000313" key="4">
    <source>
        <dbReference type="Proteomes" id="UP001147760"/>
    </source>
</evidence>
<name>A0A9X0BX12_9EURO</name>
<dbReference type="SUPFAM" id="SSF75304">
    <property type="entry name" value="Amidase signature (AS) enzymes"/>
    <property type="match status" value="1"/>
</dbReference>
<reference evidence="3" key="1">
    <citation type="submission" date="2022-12" db="EMBL/GenBank/DDBJ databases">
        <authorList>
            <person name="Petersen C."/>
        </authorList>
    </citation>
    <scope>NUCLEOTIDE SEQUENCE</scope>
    <source>
        <strain evidence="3">IBT 17660</strain>
    </source>
</reference>
<evidence type="ECO:0000313" key="3">
    <source>
        <dbReference type="EMBL" id="KAJ5487889.1"/>
    </source>
</evidence>
<dbReference type="InterPro" id="IPR036928">
    <property type="entry name" value="AS_sf"/>
</dbReference>
<dbReference type="PANTHER" id="PTHR11895:SF151">
    <property type="entry name" value="GLUTAMYL-TRNA(GLN) AMIDOTRANSFERASE SUBUNIT A"/>
    <property type="match status" value="1"/>
</dbReference>
<reference evidence="3" key="2">
    <citation type="journal article" date="2023" name="IMA Fungus">
        <title>Comparative genomic study of the Penicillium genus elucidates a diverse pangenome and 15 lateral gene transfer events.</title>
        <authorList>
            <person name="Petersen C."/>
            <person name="Sorensen T."/>
            <person name="Nielsen M.R."/>
            <person name="Sondergaard T.E."/>
            <person name="Sorensen J.L."/>
            <person name="Fitzpatrick D.A."/>
            <person name="Frisvad J.C."/>
            <person name="Nielsen K.L."/>
        </authorList>
    </citation>
    <scope>NUCLEOTIDE SEQUENCE</scope>
    <source>
        <strain evidence="3">IBT 17660</strain>
    </source>
</reference>
<dbReference type="EMBL" id="JAPWDO010000001">
    <property type="protein sequence ID" value="KAJ5487889.1"/>
    <property type="molecule type" value="Genomic_DNA"/>
</dbReference>
<dbReference type="AlphaFoldDB" id="A0A9X0BX12"/>
<dbReference type="GO" id="GO:0003824">
    <property type="term" value="F:catalytic activity"/>
    <property type="evidence" value="ECO:0007669"/>
    <property type="project" value="InterPro"/>
</dbReference>
<keyword evidence="4" id="KW-1185">Reference proteome</keyword>
<dbReference type="Gene3D" id="3.90.1300.10">
    <property type="entry name" value="Amidase signature (AS) domain"/>
    <property type="match status" value="1"/>
</dbReference>
<dbReference type="InterPro" id="IPR000120">
    <property type="entry name" value="Amidase"/>
</dbReference>
<dbReference type="InterPro" id="IPR023631">
    <property type="entry name" value="Amidase_dom"/>
</dbReference>
<dbReference type="Proteomes" id="UP001147760">
    <property type="component" value="Unassembled WGS sequence"/>
</dbReference>
<proteinExistence type="predicted"/>
<organism evidence="3 4">
    <name type="scientific">Penicillium desertorum</name>
    <dbReference type="NCBI Taxonomy" id="1303715"/>
    <lineage>
        <taxon>Eukaryota</taxon>
        <taxon>Fungi</taxon>
        <taxon>Dikarya</taxon>
        <taxon>Ascomycota</taxon>
        <taxon>Pezizomycotina</taxon>
        <taxon>Eurotiomycetes</taxon>
        <taxon>Eurotiomycetidae</taxon>
        <taxon>Eurotiales</taxon>
        <taxon>Aspergillaceae</taxon>
        <taxon>Penicillium</taxon>
    </lineage>
</organism>
<feature type="region of interest" description="Disordered" evidence="1">
    <location>
        <begin position="43"/>
        <end position="64"/>
    </location>
</feature>
<accession>A0A9X0BX12</accession>
<comment type="caution">
    <text evidence="3">The sequence shown here is derived from an EMBL/GenBank/DDBJ whole genome shotgun (WGS) entry which is preliminary data.</text>
</comment>
<dbReference type="OrthoDB" id="6428749at2759"/>
<evidence type="ECO:0000259" key="2">
    <source>
        <dbReference type="Pfam" id="PF01425"/>
    </source>
</evidence>
<feature type="domain" description="Amidase" evidence="2">
    <location>
        <begin position="1"/>
        <end position="356"/>
    </location>
</feature>
<dbReference type="Pfam" id="PF01425">
    <property type="entry name" value="Amidase"/>
    <property type="match status" value="1"/>
</dbReference>
<sequence>MPTQFGSPIYEGHQAGFDASVVAILRAAGALIFGKTTTTEFTVRNSGPDTTNPHDANRTPGGSSCRSAAAVADYEVPLSLGSQTGDSVIRPAAFTGDFSMKPTYNAISLEGQKAFAPTFDTLGFFARSVEDLQLLADVFALTDDSTPTDIPLKGLSVALMKTPMWPQAGPITVAAMEKAAAILQNRGAQVAEVSLPPAANDLVVLDRVQKVILGGEAHASFLREYRVGKANLDGEIRGLVENVTNYTKKERMEAFDAYARMRDMVNKLAENYSVILAPSAVDEAPLGLGDMGTATFNTLWTASLFFSLYWYLFHLSLTPQQGFHMPIVQIPAFVGVNGMPVGISLVTPRFHDQHLLRVSKMLGEALMAEGGWKV</sequence>